<proteinExistence type="inferred from homology"/>
<dbReference type="NCBIfam" id="NF005484">
    <property type="entry name" value="PRK07090.1"/>
    <property type="match status" value="1"/>
</dbReference>
<dbReference type="GO" id="GO:0005856">
    <property type="term" value="C:cytoskeleton"/>
    <property type="evidence" value="ECO:0007669"/>
    <property type="project" value="TreeGrafter"/>
</dbReference>
<evidence type="ECO:0000313" key="3">
    <source>
        <dbReference type="EMBL" id="OXT02207.1"/>
    </source>
</evidence>
<dbReference type="EMBL" id="NBYO01000001">
    <property type="protein sequence ID" value="OXT02207.1"/>
    <property type="molecule type" value="Genomic_DNA"/>
</dbReference>
<reference evidence="4" key="1">
    <citation type="journal article" date="2017" name="Int. J. Syst. Evol. Microbiol.">
        <title>Notoacmeibacter marinus gen. nov., sp. nov., isolated from the gut of a limpet and proposal of Notoacmeibacteraceae fam. nov. in the order Rhizobiales of the class Alphaproteobacteria.</title>
        <authorList>
            <person name="Huang Z."/>
            <person name="Guo F."/>
            <person name="Lai Q."/>
        </authorList>
    </citation>
    <scope>NUCLEOTIDE SEQUENCE [LARGE SCALE GENOMIC DNA]</scope>
    <source>
        <strain evidence="4">XMTR2A4</strain>
    </source>
</reference>
<gene>
    <name evidence="3" type="ORF">B7H23_04635</name>
</gene>
<dbReference type="RefSeq" id="WP_094076166.1">
    <property type="nucleotide sequence ID" value="NZ_NBYO01000001.1"/>
</dbReference>
<keyword evidence="4" id="KW-1185">Reference proteome</keyword>
<protein>
    <submittedName>
        <fullName evidence="3">Aldolase</fullName>
    </submittedName>
</protein>
<dbReference type="InterPro" id="IPR001303">
    <property type="entry name" value="Aldolase_II/adducin_N"/>
</dbReference>
<accession>A0A231V271</accession>
<dbReference type="PANTHER" id="PTHR10672">
    <property type="entry name" value="ADDUCIN"/>
    <property type="match status" value="1"/>
</dbReference>
<feature type="domain" description="Class II aldolase/adducin N-terminal" evidence="2">
    <location>
        <begin position="34"/>
        <end position="212"/>
    </location>
</feature>
<dbReference type="GO" id="GO:0051015">
    <property type="term" value="F:actin filament binding"/>
    <property type="evidence" value="ECO:0007669"/>
    <property type="project" value="TreeGrafter"/>
</dbReference>
<dbReference type="Pfam" id="PF00596">
    <property type="entry name" value="Aldolase_II"/>
    <property type="match status" value="1"/>
</dbReference>
<evidence type="ECO:0000259" key="2">
    <source>
        <dbReference type="SMART" id="SM01007"/>
    </source>
</evidence>
<dbReference type="SMART" id="SM01007">
    <property type="entry name" value="Aldolase_II"/>
    <property type="match status" value="1"/>
</dbReference>
<dbReference type="InterPro" id="IPR051017">
    <property type="entry name" value="Aldolase-II_Adducin_sf"/>
</dbReference>
<dbReference type="SUPFAM" id="SSF53639">
    <property type="entry name" value="AraD/HMP-PK domain-like"/>
    <property type="match status" value="1"/>
</dbReference>
<dbReference type="Proteomes" id="UP000215405">
    <property type="component" value="Unassembled WGS sequence"/>
</dbReference>
<comment type="similarity">
    <text evidence="1">Belongs to the aldolase class II family.</text>
</comment>
<dbReference type="InterPro" id="IPR036409">
    <property type="entry name" value="Aldolase_II/adducin_N_sf"/>
</dbReference>
<dbReference type="AlphaFoldDB" id="A0A231V271"/>
<dbReference type="PANTHER" id="PTHR10672:SF3">
    <property type="entry name" value="PROTEIN HU-LI TAI SHAO"/>
    <property type="match status" value="1"/>
</dbReference>
<name>A0A231V271_9HYPH</name>
<evidence type="ECO:0000256" key="1">
    <source>
        <dbReference type="ARBA" id="ARBA00037961"/>
    </source>
</evidence>
<organism evidence="3 4">
    <name type="scientific">Notoacmeibacter marinus</name>
    <dbReference type="NCBI Taxonomy" id="1876515"/>
    <lineage>
        <taxon>Bacteria</taxon>
        <taxon>Pseudomonadati</taxon>
        <taxon>Pseudomonadota</taxon>
        <taxon>Alphaproteobacteria</taxon>
        <taxon>Hyphomicrobiales</taxon>
        <taxon>Notoacmeibacteraceae</taxon>
        <taxon>Notoacmeibacter</taxon>
    </lineage>
</organism>
<comment type="caution">
    <text evidence="3">The sequence shown here is derived from an EMBL/GenBank/DDBJ whole genome shotgun (WGS) entry which is preliminary data.</text>
</comment>
<dbReference type="Gene3D" id="3.40.225.10">
    <property type="entry name" value="Class II aldolase/adducin N-terminal domain"/>
    <property type="match status" value="1"/>
</dbReference>
<sequence>MSTRATHRDKTYFSDRSAQEMKQFLKGRDLTVQQQLAVTARMLAMDGHEAGLAGQITARAEQPGSYWTLRFGLGFDEATPEDFIRVDDDLHTVEGSGMANPATRFHLWVYDGRPDVNSIVHTHPPFTSALTMLEEPLVIAHMDQTPFYNDCAFLKEWPGLPIADEEGRIITEALQDKHAIILAHHGYLVAGKSVQESCYLAVYLERAARMQLRASATGKIRPVPDALAQEAGAYLRKTSIVNATFDYYSRQTERYFGNYLQ</sequence>
<evidence type="ECO:0000313" key="4">
    <source>
        <dbReference type="Proteomes" id="UP000215405"/>
    </source>
</evidence>